<comment type="caution">
    <text evidence="2">The sequence shown here is derived from an EMBL/GenBank/DDBJ whole genome shotgun (WGS) entry which is preliminary data.</text>
</comment>
<evidence type="ECO:0000313" key="3">
    <source>
        <dbReference type="Proteomes" id="UP001215598"/>
    </source>
</evidence>
<sequence>MPRLSKKRAAAHKNWDSAIEGIKAGTTPTQEILTPRKKKRKIEIEKEHNTKSTPNPFLNDGISETRSFVAPSCADEDFFSSPGPSLGRRFDNLPANAHSQFTFFSTNSQTSPSKSLSLGRFWSDFTPLLLNKISPSRKFTTPRVFDDDKSILAQKSPRPPRMLADTSSFISDPNSDDDSMDFQFTPHRRTSIRDSADFTSITCSISAGY</sequence>
<evidence type="ECO:0000313" key="2">
    <source>
        <dbReference type="EMBL" id="KAJ7710994.1"/>
    </source>
</evidence>
<gene>
    <name evidence="2" type="ORF">B0H16DRAFT_1480630</name>
</gene>
<dbReference type="AlphaFoldDB" id="A0AAD7H338"/>
<feature type="region of interest" description="Disordered" evidence="1">
    <location>
        <begin position="154"/>
        <end position="181"/>
    </location>
</feature>
<dbReference type="Proteomes" id="UP001215598">
    <property type="component" value="Unassembled WGS sequence"/>
</dbReference>
<name>A0AAD7H338_9AGAR</name>
<organism evidence="2 3">
    <name type="scientific">Mycena metata</name>
    <dbReference type="NCBI Taxonomy" id="1033252"/>
    <lineage>
        <taxon>Eukaryota</taxon>
        <taxon>Fungi</taxon>
        <taxon>Dikarya</taxon>
        <taxon>Basidiomycota</taxon>
        <taxon>Agaricomycotina</taxon>
        <taxon>Agaricomycetes</taxon>
        <taxon>Agaricomycetidae</taxon>
        <taxon>Agaricales</taxon>
        <taxon>Marasmiineae</taxon>
        <taxon>Mycenaceae</taxon>
        <taxon>Mycena</taxon>
    </lineage>
</organism>
<protein>
    <submittedName>
        <fullName evidence="2">Uncharacterized protein</fullName>
    </submittedName>
</protein>
<evidence type="ECO:0000256" key="1">
    <source>
        <dbReference type="SAM" id="MobiDB-lite"/>
    </source>
</evidence>
<keyword evidence="3" id="KW-1185">Reference proteome</keyword>
<feature type="compositionally biased region" description="Polar residues" evidence="1">
    <location>
        <begin position="51"/>
        <end position="61"/>
    </location>
</feature>
<reference evidence="2" key="1">
    <citation type="submission" date="2023-03" db="EMBL/GenBank/DDBJ databases">
        <title>Massive genome expansion in bonnet fungi (Mycena s.s.) driven by repeated elements and novel gene families across ecological guilds.</title>
        <authorList>
            <consortium name="Lawrence Berkeley National Laboratory"/>
            <person name="Harder C.B."/>
            <person name="Miyauchi S."/>
            <person name="Viragh M."/>
            <person name="Kuo A."/>
            <person name="Thoen E."/>
            <person name="Andreopoulos B."/>
            <person name="Lu D."/>
            <person name="Skrede I."/>
            <person name="Drula E."/>
            <person name="Henrissat B."/>
            <person name="Morin E."/>
            <person name="Kohler A."/>
            <person name="Barry K."/>
            <person name="LaButti K."/>
            <person name="Morin E."/>
            <person name="Salamov A."/>
            <person name="Lipzen A."/>
            <person name="Mereny Z."/>
            <person name="Hegedus B."/>
            <person name="Baldrian P."/>
            <person name="Stursova M."/>
            <person name="Weitz H."/>
            <person name="Taylor A."/>
            <person name="Grigoriev I.V."/>
            <person name="Nagy L.G."/>
            <person name="Martin F."/>
            <person name="Kauserud H."/>
        </authorList>
    </citation>
    <scope>NUCLEOTIDE SEQUENCE</scope>
    <source>
        <strain evidence="2">CBHHK182m</strain>
    </source>
</reference>
<accession>A0AAD7H338</accession>
<dbReference type="EMBL" id="JARKIB010000407">
    <property type="protein sequence ID" value="KAJ7710994.1"/>
    <property type="molecule type" value="Genomic_DNA"/>
</dbReference>
<feature type="region of interest" description="Disordered" evidence="1">
    <location>
        <begin position="20"/>
        <end position="61"/>
    </location>
</feature>
<proteinExistence type="predicted"/>